<dbReference type="OrthoDB" id="331948at2759"/>
<keyword evidence="7" id="KW-0449">Lipoprotein</keyword>
<dbReference type="GO" id="GO:0016020">
    <property type="term" value="C:membrane"/>
    <property type="evidence" value="ECO:0007669"/>
    <property type="project" value="UniProtKB-SubCell"/>
</dbReference>
<feature type="transmembrane region" description="Helical" evidence="11">
    <location>
        <begin position="179"/>
        <end position="202"/>
    </location>
</feature>
<feature type="transmembrane region" description="Helical" evidence="11">
    <location>
        <begin position="214"/>
        <end position="238"/>
    </location>
</feature>
<evidence type="ECO:0000256" key="7">
    <source>
        <dbReference type="ARBA" id="ARBA00023288"/>
    </source>
</evidence>
<comment type="catalytic activity">
    <reaction evidence="10 11">
        <text>L-cysteinyl-[protein] + hexadecanoyl-CoA = S-hexadecanoyl-L-cysteinyl-[protein] + CoA</text>
        <dbReference type="Rhea" id="RHEA:36683"/>
        <dbReference type="Rhea" id="RHEA-COMP:10131"/>
        <dbReference type="Rhea" id="RHEA-COMP:11032"/>
        <dbReference type="ChEBI" id="CHEBI:29950"/>
        <dbReference type="ChEBI" id="CHEBI:57287"/>
        <dbReference type="ChEBI" id="CHEBI:57379"/>
        <dbReference type="ChEBI" id="CHEBI:74151"/>
        <dbReference type="EC" id="2.3.1.225"/>
    </reaction>
</comment>
<evidence type="ECO:0000256" key="4">
    <source>
        <dbReference type="ARBA" id="ARBA00022989"/>
    </source>
</evidence>
<evidence type="ECO:0000256" key="8">
    <source>
        <dbReference type="ARBA" id="ARBA00023315"/>
    </source>
</evidence>
<keyword evidence="2 11" id="KW-0808">Transferase</keyword>
<feature type="domain" description="Palmitoyltransferase DHHC" evidence="13">
    <location>
        <begin position="133"/>
        <end position="256"/>
    </location>
</feature>
<keyword evidence="6" id="KW-0564">Palmitate</keyword>
<proteinExistence type="inferred from homology"/>
<evidence type="ECO:0000256" key="5">
    <source>
        <dbReference type="ARBA" id="ARBA00023136"/>
    </source>
</evidence>
<dbReference type="PANTHER" id="PTHR22883:SF23">
    <property type="entry name" value="PALMITOYLTRANSFERASE ZDHHC6"/>
    <property type="match status" value="1"/>
</dbReference>
<keyword evidence="5 11" id="KW-0472">Membrane</keyword>
<dbReference type="PANTHER" id="PTHR22883">
    <property type="entry name" value="ZINC FINGER DHHC DOMAIN CONTAINING PROTEIN"/>
    <property type="match status" value="1"/>
</dbReference>
<evidence type="ECO:0000256" key="12">
    <source>
        <dbReference type="SAM" id="MobiDB-lite"/>
    </source>
</evidence>
<evidence type="ECO:0000256" key="10">
    <source>
        <dbReference type="ARBA" id="ARBA00048048"/>
    </source>
</evidence>
<dbReference type="PROSITE" id="PS50216">
    <property type="entry name" value="DHHC"/>
    <property type="match status" value="1"/>
</dbReference>
<feature type="compositionally biased region" description="Low complexity" evidence="12">
    <location>
        <begin position="16"/>
        <end position="36"/>
    </location>
</feature>
<keyword evidence="15" id="KW-1185">Reference proteome</keyword>
<feature type="region of interest" description="Disordered" evidence="12">
    <location>
        <begin position="351"/>
        <end position="370"/>
    </location>
</feature>
<evidence type="ECO:0000256" key="1">
    <source>
        <dbReference type="ARBA" id="ARBA00004141"/>
    </source>
</evidence>
<keyword evidence="4 11" id="KW-1133">Transmembrane helix</keyword>
<organism evidence="14 15">
    <name type="scientific">Saccharomycodes ludwigii</name>
    <dbReference type="NCBI Taxonomy" id="36035"/>
    <lineage>
        <taxon>Eukaryota</taxon>
        <taxon>Fungi</taxon>
        <taxon>Dikarya</taxon>
        <taxon>Ascomycota</taxon>
        <taxon>Saccharomycotina</taxon>
        <taxon>Saccharomycetes</taxon>
        <taxon>Saccharomycodales</taxon>
        <taxon>Saccharomycodaceae</taxon>
        <taxon>Saccharomycodes</taxon>
    </lineage>
</organism>
<evidence type="ECO:0000313" key="14">
    <source>
        <dbReference type="EMBL" id="SSD59247.1"/>
    </source>
</evidence>
<keyword evidence="8 11" id="KW-0012">Acyltransferase</keyword>
<evidence type="ECO:0000256" key="9">
    <source>
        <dbReference type="ARBA" id="ARBA00038298"/>
    </source>
</evidence>
<evidence type="ECO:0000256" key="2">
    <source>
        <dbReference type="ARBA" id="ARBA00022679"/>
    </source>
</evidence>
<evidence type="ECO:0000256" key="6">
    <source>
        <dbReference type="ARBA" id="ARBA00023139"/>
    </source>
</evidence>
<dbReference type="Pfam" id="PF01529">
    <property type="entry name" value="DHHC"/>
    <property type="match status" value="1"/>
</dbReference>
<dbReference type="GO" id="GO:0006612">
    <property type="term" value="P:protein targeting to membrane"/>
    <property type="evidence" value="ECO:0007669"/>
    <property type="project" value="TreeGrafter"/>
</dbReference>
<evidence type="ECO:0000313" key="15">
    <source>
        <dbReference type="Proteomes" id="UP000262825"/>
    </source>
</evidence>
<feature type="region of interest" description="Disordered" evidence="12">
    <location>
        <begin position="87"/>
        <end position="120"/>
    </location>
</feature>
<comment type="domain">
    <text evidence="11">The DHHC domain is required for palmitoyltransferase activity.</text>
</comment>
<comment type="similarity">
    <text evidence="9">Belongs to the DHHC palmitoyltransferase family. PFA5 subfamily.</text>
</comment>
<feature type="compositionally biased region" description="Low complexity" evidence="12">
    <location>
        <begin position="356"/>
        <end position="366"/>
    </location>
</feature>
<feature type="region of interest" description="Disordered" evidence="12">
    <location>
        <begin position="16"/>
        <end position="44"/>
    </location>
</feature>
<dbReference type="InterPro" id="IPR039859">
    <property type="entry name" value="PFA4/ZDH16/20/ERF2-like"/>
</dbReference>
<dbReference type="GO" id="GO:0005783">
    <property type="term" value="C:endoplasmic reticulum"/>
    <property type="evidence" value="ECO:0007669"/>
    <property type="project" value="TreeGrafter"/>
</dbReference>
<dbReference type="AlphaFoldDB" id="A0A376B3K5"/>
<dbReference type="GO" id="GO:0005794">
    <property type="term" value="C:Golgi apparatus"/>
    <property type="evidence" value="ECO:0007669"/>
    <property type="project" value="TreeGrafter"/>
</dbReference>
<gene>
    <name evidence="14" type="ORF">SCODWIG_01008</name>
</gene>
<evidence type="ECO:0000256" key="11">
    <source>
        <dbReference type="RuleBase" id="RU079119"/>
    </source>
</evidence>
<accession>A0A376B3K5</accession>
<dbReference type="GO" id="GO:0019706">
    <property type="term" value="F:protein-cysteine S-palmitoyltransferase activity"/>
    <property type="evidence" value="ECO:0007669"/>
    <property type="project" value="UniProtKB-EC"/>
</dbReference>
<evidence type="ECO:0000256" key="3">
    <source>
        <dbReference type="ARBA" id="ARBA00022692"/>
    </source>
</evidence>
<protein>
    <recommendedName>
        <fullName evidence="11">Palmitoyltransferase</fullName>
        <ecNumber evidence="11">2.3.1.225</ecNumber>
    </recommendedName>
</protein>
<dbReference type="EC" id="2.3.1.225" evidence="11"/>
<dbReference type="Proteomes" id="UP000262825">
    <property type="component" value="Unassembled WGS sequence"/>
</dbReference>
<feature type="compositionally biased region" description="Basic residues" evidence="12">
    <location>
        <begin position="103"/>
        <end position="112"/>
    </location>
</feature>
<dbReference type="InterPro" id="IPR001594">
    <property type="entry name" value="Palmitoyltrfase_DHHC"/>
</dbReference>
<evidence type="ECO:0000259" key="13">
    <source>
        <dbReference type="Pfam" id="PF01529"/>
    </source>
</evidence>
<comment type="subcellular location">
    <subcellularLocation>
        <location evidence="1">Membrane</location>
        <topology evidence="1">Multi-pass membrane protein</topology>
    </subcellularLocation>
</comment>
<keyword evidence="3 11" id="KW-0812">Transmembrane</keyword>
<sequence length="389" mass="45284">MKQECHPTVNENLQSINDAISGSGNNNNNNNNSNNDSNDDLVDSEYIDNSYSSLNTDEPNDDHKHLLSKTHPALLDGITVNVNEHNTKTTTQSKTDLNDKNSSIHKKNKQTKQHNLPYSKPPQIYPCDEQGFPLWCTMCQSIKQPRTHHSSHLNRCIWKFDHYCLWIGQVIGGANYKVFIQYAFSIVIFLSIMFFSIVSLYLPHYNNNKLNEKYIKGNIITVIIITGPFLTFSVMLFLQHCYYTIMNITSIESIQRKSLQQNREFISVLLENNKRYVVECPYSIQKRNYWRRGSILYNIKQQIGPHWYLWFFPTANHEEDQDYKLGEYYLSWIKKQVEIFENSNNNDTSCGSVAYSDTNDSSNNNENDIEKDSNNGFIIDRIYVQGDFL</sequence>
<name>A0A376B3K5_9ASCO</name>
<reference evidence="15" key="1">
    <citation type="submission" date="2018-06" db="EMBL/GenBank/DDBJ databases">
        <authorList>
            <person name="Guldener U."/>
        </authorList>
    </citation>
    <scope>NUCLEOTIDE SEQUENCE [LARGE SCALE GENOMIC DNA]</scope>
    <source>
        <strain evidence="15">UTAD17</strain>
    </source>
</reference>
<dbReference type="EMBL" id="UFAJ01000112">
    <property type="protein sequence ID" value="SSD59247.1"/>
    <property type="molecule type" value="Genomic_DNA"/>
</dbReference>
<dbReference type="VEuPathDB" id="FungiDB:SCODWIG_01008"/>